<keyword evidence="5 11" id="KW-0547">Nucleotide-binding</keyword>
<dbReference type="Gene3D" id="3.40.1110.10">
    <property type="entry name" value="Calcium-transporting ATPase, cytoplasmic domain N"/>
    <property type="match status" value="1"/>
</dbReference>
<dbReference type="Pfam" id="PF13246">
    <property type="entry name" value="Cation_ATPase"/>
    <property type="match status" value="1"/>
</dbReference>
<dbReference type="NCBIfam" id="TIGR01652">
    <property type="entry name" value="ATPase-Plipid"/>
    <property type="match status" value="1"/>
</dbReference>
<feature type="transmembrane region" description="Helical" evidence="11">
    <location>
        <begin position="1221"/>
        <end position="1241"/>
    </location>
</feature>
<keyword evidence="10 11" id="KW-0472">Membrane</keyword>
<keyword evidence="17" id="KW-1185">Reference proteome</keyword>
<feature type="transmembrane region" description="Helical" evidence="11">
    <location>
        <begin position="344"/>
        <end position="367"/>
    </location>
</feature>
<dbReference type="InterPro" id="IPR006539">
    <property type="entry name" value="P-type_ATPase_IV"/>
</dbReference>
<dbReference type="InterPro" id="IPR036412">
    <property type="entry name" value="HAD-like_sf"/>
</dbReference>
<feature type="region of interest" description="Disordered" evidence="12">
    <location>
        <begin position="875"/>
        <end position="931"/>
    </location>
</feature>
<evidence type="ECO:0000256" key="10">
    <source>
        <dbReference type="ARBA" id="ARBA00023136"/>
    </source>
</evidence>
<dbReference type="InterPro" id="IPR023298">
    <property type="entry name" value="ATPase_P-typ_TM_dom_sf"/>
</dbReference>
<evidence type="ECO:0000259" key="13">
    <source>
        <dbReference type="Pfam" id="PF00122"/>
    </source>
</evidence>
<feature type="domain" description="P-type ATPase C-terminal" evidence="15">
    <location>
        <begin position="1052"/>
        <end position="1286"/>
    </location>
</feature>
<evidence type="ECO:0000256" key="5">
    <source>
        <dbReference type="ARBA" id="ARBA00022741"/>
    </source>
</evidence>
<comment type="similarity">
    <text evidence="11">Belongs to the cation transport ATPase (P-type) (TC 3.A.3) family. Type IV subfamily.</text>
</comment>
<keyword evidence="8 11" id="KW-1278">Translocase</keyword>
<keyword evidence="9 11" id="KW-1133">Transmembrane helix</keyword>
<evidence type="ECO:0000256" key="1">
    <source>
        <dbReference type="ARBA" id="ARBA00004141"/>
    </source>
</evidence>
<evidence type="ECO:0000259" key="15">
    <source>
        <dbReference type="Pfam" id="PF16212"/>
    </source>
</evidence>
<keyword evidence="3 11" id="KW-0812">Transmembrane</keyword>
<organism evidence="16 17">
    <name type="scientific">Blattamonas nauphoetae</name>
    <dbReference type="NCBI Taxonomy" id="2049346"/>
    <lineage>
        <taxon>Eukaryota</taxon>
        <taxon>Metamonada</taxon>
        <taxon>Preaxostyla</taxon>
        <taxon>Oxymonadida</taxon>
        <taxon>Blattamonas</taxon>
    </lineage>
</organism>
<feature type="transmembrane region" description="Helical" evidence="11">
    <location>
        <begin position="45"/>
        <end position="63"/>
    </location>
</feature>
<keyword evidence="4" id="KW-0479">Metal-binding</keyword>
<dbReference type="InterPro" id="IPR023299">
    <property type="entry name" value="ATPase_P-typ_cyto_dom_N"/>
</dbReference>
<comment type="subcellular location">
    <subcellularLocation>
        <location evidence="2">Endomembrane system</location>
    </subcellularLocation>
    <subcellularLocation>
        <location evidence="1 11">Membrane</location>
        <topology evidence="1 11">Multi-pass membrane protein</topology>
    </subcellularLocation>
</comment>
<feature type="domain" description="P-type ATPase A" evidence="13">
    <location>
        <begin position="101"/>
        <end position="163"/>
    </location>
</feature>
<dbReference type="Pfam" id="PF00122">
    <property type="entry name" value="E1-E2_ATPase"/>
    <property type="match status" value="1"/>
</dbReference>
<dbReference type="EMBL" id="JARBJD010000102">
    <property type="protein sequence ID" value="KAK2952572.1"/>
    <property type="molecule type" value="Genomic_DNA"/>
</dbReference>
<proteinExistence type="inferred from homology"/>
<dbReference type="EC" id="7.6.2.1" evidence="11"/>
<dbReference type="Pfam" id="PF16212">
    <property type="entry name" value="PhoLip_ATPase_C"/>
    <property type="match status" value="1"/>
</dbReference>
<keyword evidence="6 11" id="KW-0067">ATP-binding</keyword>
<evidence type="ECO:0000256" key="9">
    <source>
        <dbReference type="ARBA" id="ARBA00022989"/>
    </source>
</evidence>
<dbReference type="SUPFAM" id="SSF81665">
    <property type="entry name" value="Calcium ATPase, transmembrane domain M"/>
    <property type="match status" value="1"/>
</dbReference>
<sequence>MQKETQDRIIISQQHYDIFPTNAIRNYKYTALSFLPKNLFYQFRSFYSIYFIIIGIIQIFPIFTTVNWATTWGPIIAIFLISAIKELIDDLIRHHNDRKFNSRIVDVYRDSQWTQIPSKDIKVGDLVRIQSGEEAPCDLLLVQSSQPNAPSYIQTTNIDGESDFKRRIVPPSLRTKTEDDIVKNILIVSCSPPNSNANSFLGSMHDTGHSYNDLIQSNPFLAQKAATRRNTDYVIAEAIGKIICTRTDALSIDHFFPQGCVLKSLNSIIGLAVYTGNETKMGCAKKTPPLKRTNFDRMFSRMTFVIFLIQLVFVIILAICALIWRASIGRRLPYLFYNQEEWTFSFNLETLAFFLRFLTLISIYIPVSLKVTLDLIKLFSALYVVWDLRFWNENRSQGSYARSTAITEELGQITHVITDKTGTLTENIMEMTGCGIGSMKFGMTGDYHASLSVDEADKINEDAKGYLSLFEKDETLKGKLAQRDPHIVEFFRTILLCNSVEPHYDVVPSFNEHTIGSIPNPVSFFSSNPDEQSMINTSMKLGFRLLFRSETFVVLDILGELEIYEMLTMIQFQSQTKRMTVIVHKISVAEFDQRKNDMDLANKLTAWNQIPSSDTISVFTKGAPDVLMPRCLDFDLTNFENPLVPRTSLVTSVSSLEALNNNVTHFSRQGFRTLAMCKSTLTPQFFRAWHQEYHESITAQKDRQSRIDATVDKIEKQFRPLGVASITDRIQEGVPETINKLRQSGIRVWMVTGDHAETSKQIALATSISGPNVLELKGVTPIEWLGSLHPYRLQVIQEPETFFDPLDLVNTPLDLPRPLTVVLEGTIFEKAVTSPNFADDMTTIMSIADSVVIYRAAPKQKATVTRYCKTIKLPPNDAAFSNKPSETVTAKLRQKQRRQRDIDRRRIEQEAKTKTLLSAADRQKRKREEKERRILEAQEQEQEEMEEEKEERMDALVEHELFKTDVHYVTLATTRRADTMPLVDQVTSSHTLTTPQPKKKSGAMRTQIRRFFTSGRYATVLTIGDGGNDVPMLQEGDVGVGIDGEEGKQACLASDFSFTQFRNLQPLLFIHGRQSLRRIWYITCYSMYKSVLIATIQALYNFWAGFSGISFFDSLQLTLFNLLYTSFPIAFFLMDQDIPPATALTRTRTYRQPFARNSYNWGYLLRWELRGMFQALVISLVNLLVFYDTDYTKGFVANLSFICVLVILSLTLVADSTTINIWQWLVILISALLVLPINLISSQTSKAVDAVHQFQNSFSDGLTYTVIFIDVIICLGLLWIHEYMSKIGMYHSLWKNLTINKKIKNAQKKVELEHWHRGGARRNKKQKR</sequence>
<evidence type="ECO:0000256" key="2">
    <source>
        <dbReference type="ARBA" id="ARBA00004308"/>
    </source>
</evidence>
<dbReference type="InterPro" id="IPR018303">
    <property type="entry name" value="ATPase_P-typ_P_site"/>
</dbReference>
<dbReference type="InterPro" id="IPR008250">
    <property type="entry name" value="ATPase_P-typ_transduc_dom_A_sf"/>
</dbReference>
<evidence type="ECO:0000256" key="4">
    <source>
        <dbReference type="ARBA" id="ARBA00022723"/>
    </source>
</evidence>
<dbReference type="PRINTS" id="PR00119">
    <property type="entry name" value="CATATPASE"/>
</dbReference>
<evidence type="ECO:0000256" key="12">
    <source>
        <dbReference type="SAM" id="MobiDB-lite"/>
    </source>
</evidence>
<dbReference type="SUPFAM" id="SSF81660">
    <property type="entry name" value="Metal cation-transporting ATPase, ATP-binding domain N"/>
    <property type="match status" value="1"/>
</dbReference>
<feature type="transmembrane region" description="Helical" evidence="11">
    <location>
        <begin position="1079"/>
        <end position="1103"/>
    </location>
</feature>
<feature type="domain" description="P-type ATPase N-terminal" evidence="14">
    <location>
        <begin position="18"/>
        <end position="72"/>
    </location>
</feature>
<comment type="caution">
    <text evidence="16">The sequence shown here is derived from an EMBL/GenBank/DDBJ whole genome shotgun (WGS) entry which is preliminary data.</text>
</comment>
<feature type="transmembrane region" description="Helical" evidence="11">
    <location>
        <begin position="1261"/>
        <end position="1280"/>
    </location>
</feature>
<comment type="catalytic activity">
    <reaction evidence="11">
        <text>ATP + H2O + phospholipidSide 1 = ADP + phosphate + phospholipidSide 2.</text>
        <dbReference type="EC" id="7.6.2.1"/>
    </reaction>
</comment>
<feature type="transmembrane region" description="Helical" evidence="11">
    <location>
        <begin position="302"/>
        <end position="324"/>
    </location>
</feature>
<evidence type="ECO:0000259" key="14">
    <source>
        <dbReference type="Pfam" id="PF16209"/>
    </source>
</evidence>
<feature type="transmembrane region" description="Helical" evidence="11">
    <location>
        <begin position="1115"/>
        <end position="1134"/>
    </location>
</feature>
<accession>A0ABQ9XPN3</accession>
<evidence type="ECO:0000313" key="17">
    <source>
        <dbReference type="Proteomes" id="UP001281761"/>
    </source>
</evidence>
<dbReference type="InterPro" id="IPR059000">
    <property type="entry name" value="ATPase_P-type_domA"/>
</dbReference>
<dbReference type="Pfam" id="PF16209">
    <property type="entry name" value="PhoLip_ATPase_N"/>
    <property type="match status" value="1"/>
</dbReference>
<evidence type="ECO:0000256" key="3">
    <source>
        <dbReference type="ARBA" id="ARBA00022692"/>
    </source>
</evidence>
<evidence type="ECO:0000256" key="7">
    <source>
        <dbReference type="ARBA" id="ARBA00022842"/>
    </source>
</evidence>
<feature type="compositionally biased region" description="Basic and acidic residues" evidence="12">
    <location>
        <begin position="899"/>
        <end position="913"/>
    </location>
</feature>
<name>A0ABQ9XPN3_9EUKA</name>
<evidence type="ECO:0000256" key="11">
    <source>
        <dbReference type="RuleBase" id="RU362033"/>
    </source>
</evidence>
<keyword evidence="7 11" id="KW-0460">Magnesium</keyword>
<evidence type="ECO:0000256" key="6">
    <source>
        <dbReference type="ARBA" id="ARBA00022840"/>
    </source>
</evidence>
<evidence type="ECO:0000256" key="8">
    <source>
        <dbReference type="ARBA" id="ARBA00022967"/>
    </source>
</evidence>
<reference evidence="16 17" key="1">
    <citation type="journal article" date="2022" name="bioRxiv">
        <title>Genomics of Preaxostyla Flagellates Illuminates Evolutionary Transitions and the Path Towards Mitochondrial Loss.</title>
        <authorList>
            <person name="Novak L.V.F."/>
            <person name="Treitli S.C."/>
            <person name="Pyrih J."/>
            <person name="Halakuc P."/>
            <person name="Pipaliya S.V."/>
            <person name="Vacek V."/>
            <person name="Brzon O."/>
            <person name="Soukal P."/>
            <person name="Eme L."/>
            <person name="Dacks J.B."/>
            <person name="Karnkowska A."/>
            <person name="Elias M."/>
            <person name="Hampl V."/>
        </authorList>
    </citation>
    <scope>NUCLEOTIDE SEQUENCE [LARGE SCALE GENOMIC DNA]</scope>
    <source>
        <strain evidence="16">NAU3</strain>
        <tissue evidence="16">Gut</tissue>
    </source>
</reference>
<dbReference type="Proteomes" id="UP001281761">
    <property type="component" value="Unassembled WGS sequence"/>
</dbReference>
<dbReference type="PANTHER" id="PTHR24092:SF19">
    <property type="entry name" value="PHOSPHOLIPID-TRANSPORTING ATPASE"/>
    <property type="match status" value="1"/>
</dbReference>
<gene>
    <name evidence="16" type="ORF">BLNAU_12538</name>
</gene>
<dbReference type="PROSITE" id="PS00154">
    <property type="entry name" value="ATPASE_E1_E2"/>
    <property type="match status" value="1"/>
</dbReference>
<dbReference type="InterPro" id="IPR032630">
    <property type="entry name" value="P_typ_ATPase_c"/>
</dbReference>
<dbReference type="InterPro" id="IPR032631">
    <property type="entry name" value="P-type_ATPase_N"/>
</dbReference>
<evidence type="ECO:0000313" key="16">
    <source>
        <dbReference type="EMBL" id="KAK2952572.1"/>
    </source>
</evidence>
<feature type="transmembrane region" description="Helical" evidence="11">
    <location>
        <begin position="1195"/>
        <end position="1214"/>
    </location>
</feature>
<dbReference type="SUPFAM" id="SSF56784">
    <property type="entry name" value="HAD-like"/>
    <property type="match status" value="1"/>
</dbReference>
<dbReference type="SUPFAM" id="SSF81653">
    <property type="entry name" value="Calcium ATPase, transduction domain A"/>
    <property type="match status" value="1"/>
</dbReference>
<dbReference type="Gene3D" id="3.40.50.1000">
    <property type="entry name" value="HAD superfamily/HAD-like"/>
    <property type="match status" value="2"/>
</dbReference>
<protein>
    <recommendedName>
        <fullName evidence="11">Phospholipid-transporting ATPase</fullName>
        <ecNumber evidence="11">7.6.2.1</ecNumber>
    </recommendedName>
</protein>
<dbReference type="InterPro" id="IPR023214">
    <property type="entry name" value="HAD_sf"/>
</dbReference>
<dbReference type="Gene3D" id="2.70.150.10">
    <property type="entry name" value="Calcium-transporting ATPase, cytoplasmic transduction domain A"/>
    <property type="match status" value="1"/>
</dbReference>
<dbReference type="PANTHER" id="PTHR24092">
    <property type="entry name" value="PROBABLE PHOSPHOLIPID-TRANSPORTING ATPASE"/>
    <property type="match status" value="1"/>
</dbReference>